<accession>A0A1Q8CWL3</accession>
<dbReference type="EMBL" id="MSIE01000005">
    <property type="protein sequence ID" value="OLF18763.1"/>
    <property type="molecule type" value="Genomic_DNA"/>
</dbReference>
<dbReference type="STRING" id="1912961.BU204_04485"/>
<evidence type="ECO:0000313" key="2">
    <source>
        <dbReference type="Proteomes" id="UP000185596"/>
    </source>
</evidence>
<sequence>MDPDGDAAGLAALRRLAGQDPGEHLPRLAAALRTEAMGRAEAGDRAGALLAGVEAAAAYAGIVHPSVVHDVALAGLLEAMAHWFAEDGLDEAAAATAGDAVAVYFGLDEAEPGRHGPALARALSFHSSALWRVGEKEDALDAAMESVDVLCDTDASGHAVAKALRDHARLARELGRESDGETFRRGVLDRLIGDPDRREAVERAWRDA</sequence>
<dbReference type="AlphaFoldDB" id="A0A1Q8CWL3"/>
<proteinExistence type="predicted"/>
<dbReference type="Proteomes" id="UP000185596">
    <property type="component" value="Unassembled WGS sequence"/>
</dbReference>
<evidence type="ECO:0000313" key="1">
    <source>
        <dbReference type="EMBL" id="OLF18763.1"/>
    </source>
</evidence>
<name>A0A1Q8CWL3_9PSEU</name>
<organism evidence="1 2">
    <name type="scientific">Actinophytocola xanthii</name>
    <dbReference type="NCBI Taxonomy" id="1912961"/>
    <lineage>
        <taxon>Bacteria</taxon>
        <taxon>Bacillati</taxon>
        <taxon>Actinomycetota</taxon>
        <taxon>Actinomycetes</taxon>
        <taxon>Pseudonocardiales</taxon>
        <taxon>Pseudonocardiaceae</taxon>
    </lineage>
</organism>
<reference evidence="1 2" key="1">
    <citation type="submission" date="2016-12" db="EMBL/GenBank/DDBJ databases">
        <title>The draft genome sequence of Actinophytocola sp. 11-183.</title>
        <authorList>
            <person name="Wang W."/>
            <person name="Yuan L."/>
        </authorList>
    </citation>
    <scope>NUCLEOTIDE SEQUENCE [LARGE SCALE GENOMIC DNA]</scope>
    <source>
        <strain evidence="1 2">11-183</strain>
    </source>
</reference>
<evidence type="ECO:0008006" key="3">
    <source>
        <dbReference type="Google" id="ProtNLM"/>
    </source>
</evidence>
<comment type="caution">
    <text evidence="1">The sequence shown here is derived from an EMBL/GenBank/DDBJ whole genome shotgun (WGS) entry which is preliminary data.</text>
</comment>
<gene>
    <name evidence="1" type="ORF">BU204_04485</name>
</gene>
<keyword evidence="2" id="KW-1185">Reference proteome</keyword>
<protein>
    <recommendedName>
        <fullName evidence="3">Tetratricopeptide repeat protein</fullName>
    </recommendedName>
</protein>
<dbReference type="RefSeq" id="WP_075124248.1">
    <property type="nucleotide sequence ID" value="NZ_MSIE01000005.1"/>
</dbReference>